<organism evidence="1 2">
    <name type="scientific">Rothia terrae</name>
    <dbReference type="NCBI Taxonomy" id="396015"/>
    <lineage>
        <taxon>Bacteria</taxon>
        <taxon>Bacillati</taxon>
        <taxon>Actinomycetota</taxon>
        <taxon>Actinomycetes</taxon>
        <taxon>Micrococcales</taxon>
        <taxon>Micrococcaceae</taxon>
        <taxon>Rothia</taxon>
    </lineage>
</organism>
<accession>A0A7H2BDI7</accession>
<dbReference type="Gene3D" id="3.40.50.720">
    <property type="entry name" value="NAD(P)-binding Rossmann-like Domain"/>
    <property type="match status" value="1"/>
</dbReference>
<evidence type="ECO:0000313" key="2">
    <source>
        <dbReference type="Proteomes" id="UP000516404"/>
    </source>
</evidence>
<name>A0A7H2BDI7_9MICC</name>
<gene>
    <name evidence="1" type="ORF">IDM49_11170</name>
</gene>
<reference evidence="1 2" key="1">
    <citation type="submission" date="2020-09" db="EMBL/GenBank/DDBJ databases">
        <title>Investigation of environmental microbes.</title>
        <authorList>
            <person name="Ou Y."/>
            <person name="Kang Q."/>
        </authorList>
    </citation>
    <scope>NUCLEOTIDE SEQUENCE [LARGE SCALE GENOMIC DNA]</scope>
    <source>
        <strain evidence="1 2">KJZ-14</strain>
    </source>
</reference>
<dbReference type="EMBL" id="CP061539">
    <property type="protein sequence ID" value="QNV37733.1"/>
    <property type="molecule type" value="Genomic_DNA"/>
</dbReference>
<dbReference type="KEGG" id="rter:IDM49_11170"/>
<keyword evidence="2" id="KW-1185">Reference proteome</keyword>
<evidence type="ECO:0000313" key="1">
    <source>
        <dbReference type="EMBL" id="QNV37733.1"/>
    </source>
</evidence>
<protein>
    <submittedName>
        <fullName evidence="1">Zinc-binding dehydrogenase</fullName>
    </submittedName>
</protein>
<dbReference type="Pfam" id="PF13602">
    <property type="entry name" value="ADH_zinc_N_2"/>
    <property type="match status" value="1"/>
</dbReference>
<sequence>MAFGGKIALLSGMNSDISFSAGALYTRDLQVRGFAMSGATADDLADAASTLNKFLGRGNLRVRIGKIFDLADARTAHEAQEAGSLRGKIVVKI</sequence>
<dbReference type="Proteomes" id="UP000516404">
    <property type="component" value="Chromosome"/>
</dbReference>
<proteinExistence type="predicted"/>
<dbReference type="AlphaFoldDB" id="A0A7H2BDI7"/>
<dbReference type="Gene3D" id="3.90.180.10">
    <property type="entry name" value="Medium-chain alcohol dehydrogenases, catalytic domain"/>
    <property type="match status" value="1"/>
</dbReference>